<dbReference type="Proteomes" id="UP000633263">
    <property type="component" value="Unassembled WGS sequence"/>
</dbReference>
<evidence type="ECO:0000259" key="2">
    <source>
        <dbReference type="Pfam" id="PF12890"/>
    </source>
</evidence>
<dbReference type="PANTHER" id="PTHR43668">
    <property type="entry name" value="ALLANTOINASE"/>
    <property type="match status" value="1"/>
</dbReference>
<dbReference type="InterPro" id="IPR050138">
    <property type="entry name" value="DHOase/Allantoinase_Hydrolase"/>
</dbReference>
<name>A0ABQ2CRD9_9GAMM</name>
<protein>
    <submittedName>
        <fullName evidence="3">Dihydroorotase-like protein</fullName>
    </submittedName>
</protein>
<dbReference type="NCBIfam" id="TIGR00857">
    <property type="entry name" value="pyrC_multi"/>
    <property type="match status" value="1"/>
</dbReference>
<dbReference type="Gene3D" id="3.20.20.140">
    <property type="entry name" value="Metal-dependent hydrolases"/>
    <property type="match status" value="1"/>
</dbReference>
<dbReference type="InterPro" id="IPR024403">
    <property type="entry name" value="DHOase_cat"/>
</dbReference>
<keyword evidence="4" id="KW-1185">Reference proteome</keyword>
<dbReference type="SUPFAM" id="SSF51338">
    <property type="entry name" value="Composite domain of metallo-dependent hydrolases"/>
    <property type="match status" value="1"/>
</dbReference>
<feature type="domain" description="Dihydroorotase catalytic" evidence="2">
    <location>
        <begin position="55"/>
        <end position="238"/>
    </location>
</feature>
<gene>
    <name evidence="3" type="primary">pyrC'</name>
    <name evidence="3" type="ORF">GCM10009083_19390</name>
</gene>
<dbReference type="NCBIfam" id="NF005791">
    <property type="entry name" value="PRK07627.1"/>
    <property type="match status" value="1"/>
</dbReference>
<reference evidence="4" key="1">
    <citation type="journal article" date="2019" name="Int. J. Syst. Evol. Microbiol.">
        <title>The Global Catalogue of Microorganisms (GCM) 10K type strain sequencing project: providing services to taxonomists for standard genome sequencing and annotation.</title>
        <authorList>
            <consortium name="The Broad Institute Genomics Platform"/>
            <consortium name="The Broad Institute Genome Sequencing Center for Infectious Disease"/>
            <person name="Wu L."/>
            <person name="Ma J."/>
        </authorList>
    </citation>
    <scope>NUCLEOTIDE SEQUENCE [LARGE SCALE GENOMIC DNA]</scope>
    <source>
        <strain evidence="4">JCM 11590</strain>
    </source>
</reference>
<keyword evidence="1" id="KW-0665">Pyrimidine biosynthesis</keyword>
<dbReference type="InterPro" id="IPR011059">
    <property type="entry name" value="Metal-dep_hydrolase_composite"/>
</dbReference>
<dbReference type="Gene3D" id="2.30.40.10">
    <property type="entry name" value="Urease, subunit C, domain 1"/>
    <property type="match status" value="1"/>
</dbReference>
<dbReference type="NCBIfam" id="NF006838">
    <property type="entry name" value="PRK09357.1-3"/>
    <property type="match status" value="1"/>
</dbReference>
<sequence length="428" mass="44661">MSMRITVAGARVIDPASQLDQIIDLHIDDGRIHALGEAPEGFVAAQTIDARGLIACPGLVDLDASLREPGFGRKGNIASETRAAAAGGVTSLCCPPDSRPVLDTPAVAELILDRSERAGQTRVFPIGALTKGLEGDQLSELVALRDAGCVAFTQGLAPFGSNRILRRALEYAAGFDLPVIFMPLDAALAEGGVAHEGPTAARLGLRGIPETAETVALARDLLLIEQTGVRAHFSGLSSARAVDMLADAQARGLPVTADVAMYQLLLCDEDLDGYSSLLHVMPPLRSSSDRRALRAAVQSGVIQAIASHHQPHESEAKRVPFAAAAPGISSVEILLPLALTLVADGLLELPALLARLTSGPAAALGLPAGRIAQGDSADLVLFDPAITTDIGTNWLSRGNNCPFIGQSAPGRVVHTLYQGRQVYYNQAG</sequence>
<comment type="caution">
    <text evidence="3">The sequence shown here is derived from an EMBL/GenBank/DDBJ whole genome shotgun (WGS) entry which is preliminary data.</text>
</comment>
<evidence type="ECO:0000313" key="3">
    <source>
        <dbReference type="EMBL" id="GGJ02647.1"/>
    </source>
</evidence>
<dbReference type="InterPro" id="IPR004722">
    <property type="entry name" value="DHOase"/>
</dbReference>
<dbReference type="InterPro" id="IPR032466">
    <property type="entry name" value="Metal_Hydrolase"/>
</dbReference>
<dbReference type="Pfam" id="PF12890">
    <property type="entry name" value="DHOase"/>
    <property type="match status" value="1"/>
</dbReference>
<evidence type="ECO:0000313" key="4">
    <source>
        <dbReference type="Proteomes" id="UP000633263"/>
    </source>
</evidence>
<dbReference type="PANTHER" id="PTHR43668:SF2">
    <property type="entry name" value="ALLANTOINASE"/>
    <property type="match status" value="1"/>
</dbReference>
<dbReference type="EMBL" id="BMNN01000004">
    <property type="protein sequence ID" value="GGJ02647.1"/>
    <property type="molecule type" value="Genomic_DNA"/>
</dbReference>
<dbReference type="CDD" id="cd01317">
    <property type="entry name" value="DHOase_IIa"/>
    <property type="match status" value="1"/>
</dbReference>
<organism evidence="3 4">
    <name type="scientific">Halopseudomonas pertucinogena</name>
    <dbReference type="NCBI Taxonomy" id="86175"/>
    <lineage>
        <taxon>Bacteria</taxon>
        <taxon>Pseudomonadati</taxon>
        <taxon>Pseudomonadota</taxon>
        <taxon>Gammaproteobacteria</taxon>
        <taxon>Pseudomonadales</taxon>
        <taxon>Pseudomonadaceae</taxon>
        <taxon>Halopseudomonas</taxon>
    </lineage>
</organism>
<proteinExistence type="predicted"/>
<accession>A0ABQ2CRD9</accession>
<dbReference type="SUPFAM" id="SSF51556">
    <property type="entry name" value="Metallo-dependent hydrolases"/>
    <property type="match status" value="1"/>
</dbReference>
<evidence type="ECO:0000256" key="1">
    <source>
        <dbReference type="ARBA" id="ARBA00022975"/>
    </source>
</evidence>